<feature type="domain" description="Spore protein YkvP/CgeB glycosyl transferase-like" evidence="1">
    <location>
        <begin position="256"/>
        <end position="374"/>
    </location>
</feature>
<name>A0ABW8YCZ2_9FLAO</name>
<dbReference type="Proteomes" id="UP001629059">
    <property type="component" value="Unassembled WGS sequence"/>
</dbReference>
<dbReference type="EC" id="2.4.-.-" evidence="2"/>
<accession>A0ABW8YCZ2</accession>
<dbReference type="GO" id="GO:0016757">
    <property type="term" value="F:glycosyltransferase activity"/>
    <property type="evidence" value="ECO:0007669"/>
    <property type="project" value="UniProtKB-KW"/>
</dbReference>
<sequence>MKILLVGEYSRLHNSLKEGLTALGHEVTIVGTGDHFKKYDTDYSIHPKYFSDYLLLRKAKNFIKKLTGYNLEEAEKGYRFKKLLPKLKGFDHIQLINSNAIETQPGFQIKLYKKLLQQNRQMSLLVCGDDTPIIGYCLNGNLKYSILTPYIEKRATAQYYNYSLKYLTPTYRKLFNWVKDNSVCLVTSDLDYEVPMKTQGYTTHFIPNPINTDLITYNQPEITDKIIIFLGINRMSYTKKGISFFEEALNMVRQKYKDKIEIIVTENIPYKEYIKLYDRAHILLDQVYGYDQGYNALEAMAKGKVVFTGAETEFTQHYNLTERVAVNALPDAEAIANELSFLIENPNEIKAISKRARSFIEQEHNYIKIAEKYIEAWKF</sequence>
<reference evidence="2 3" key="1">
    <citation type="submission" date="2024-06" db="EMBL/GenBank/DDBJ databases">
        <authorList>
            <person name="Kaempfer P."/>
            <person name="Viver T."/>
        </authorList>
    </citation>
    <scope>NUCLEOTIDE SEQUENCE [LARGE SCALE GENOMIC DNA]</scope>
    <source>
        <strain evidence="2 3">ST-75</strain>
    </source>
</reference>
<protein>
    <submittedName>
        <fullName evidence="2">Glycosyltransferase</fullName>
        <ecNumber evidence="2">2.4.-.-</ecNumber>
    </submittedName>
</protein>
<comment type="caution">
    <text evidence="2">The sequence shown here is derived from an EMBL/GenBank/DDBJ whole genome shotgun (WGS) entry which is preliminary data.</text>
</comment>
<dbReference type="InterPro" id="IPR055259">
    <property type="entry name" value="YkvP/CgeB_Glyco_trans-like"/>
</dbReference>
<dbReference type="Gene3D" id="3.40.50.2000">
    <property type="entry name" value="Glycogen Phosphorylase B"/>
    <property type="match status" value="3"/>
</dbReference>
<dbReference type="EMBL" id="JBELQB010000007">
    <property type="protein sequence ID" value="MFL9837878.1"/>
    <property type="molecule type" value="Genomic_DNA"/>
</dbReference>
<keyword evidence="2" id="KW-0808">Transferase</keyword>
<gene>
    <name evidence="2" type="ORF">ABS768_10240</name>
</gene>
<organism evidence="2 3">
    <name type="scientific">Flavobacterium rhizophilum</name>
    <dbReference type="NCBI Taxonomy" id="3163296"/>
    <lineage>
        <taxon>Bacteria</taxon>
        <taxon>Pseudomonadati</taxon>
        <taxon>Bacteroidota</taxon>
        <taxon>Flavobacteriia</taxon>
        <taxon>Flavobacteriales</taxon>
        <taxon>Flavobacteriaceae</taxon>
        <taxon>Flavobacterium</taxon>
    </lineage>
</organism>
<evidence type="ECO:0000313" key="2">
    <source>
        <dbReference type="EMBL" id="MFL9837878.1"/>
    </source>
</evidence>
<dbReference type="Pfam" id="PF13524">
    <property type="entry name" value="Glyco_trans_1_2"/>
    <property type="match status" value="1"/>
</dbReference>
<dbReference type="SUPFAM" id="SSF53756">
    <property type="entry name" value="UDP-Glycosyltransferase/glycogen phosphorylase"/>
    <property type="match status" value="1"/>
</dbReference>
<keyword evidence="3" id="KW-1185">Reference proteome</keyword>
<proteinExistence type="predicted"/>
<dbReference type="RefSeq" id="WP_408074877.1">
    <property type="nucleotide sequence ID" value="NZ_JBELQB010000007.1"/>
</dbReference>
<evidence type="ECO:0000313" key="3">
    <source>
        <dbReference type="Proteomes" id="UP001629059"/>
    </source>
</evidence>
<keyword evidence="2" id="KW-0328">Glycosyltransferase</keyword>
<evidence type="ECO:0000259" key="1">
    <source>
        <dbReference type="Pfam" id="PF13524"/>
    </source>
</evidence>